<evidence type="ECO:0000256" key="2">
    <source>
        <dbReference type="ARBA" id="ARBA00022676"/>
    </source>
</evidence>
<evidence type="ECO:0000256" key="7">
    <source>
        <dbReference type="SAM" id="Phobius"/>
    </source>
</evidence>
<dbReference type="PATRIC" id="fig|1420583.3.peg.2338"/>
<dbReference type="Pfam" id="PF13641">
    <property type="entry name" value="Glyco_tranf_2_3"/>
    <property type="match status" value="1"/>
</dbReference>
<evidence type="ECO:0000256" key="3">
    <source>
        <dbReference type="ARBA" id="ARBA00022679"/>
    </source>
</evidence>
<dbReference type="Proteomes" id="UP000052232">
    <property type="component" value="Unassembled WGS sequence"/>
</dbReference>
<dbReference type="GO" id="GO:0016757">
    <property type="term" value="F:glycosyltransferase activity"/>
    <property type="evidence" value="ECO:0007669"/>
    <property type="project" value="UniProtKB-KW"/>
</dbReference>
<gene>
    <name evidence="8" type="ORF">V473_12660</name>
</gene>
<keyword evidence="4 7" id="KW-0812">Transmembrane</keyword>
<dbReference type="SUPFAM" id="SSF53448">
    <property type="entry name" value="Nucleotide-diphospho-sugar transferases"/>
    <property type="match status" value="1"/>
</dbReference>
<dbReference type="InterPro" id="IPR029044">
    <property type="entry name" value="Nucleotide-diphossugar_trans"/>
</dbReference>
<accession>A0A0J7XWP1</accession>
<dbReference type="PANTHER" id="PTHR43867:SF2">
    <property type="entry name" value="CELLULOSE SYNTHASE CATALYTIC SUBUNIT A [UDP-FORMING]"/>
    <property type="match status" value="1"/>
</dbReference>
<evidence type="ECO:0000256" key="4">
    <source>
        <dbReference type="ARBA" id="ARBA00022692"/>
    </source>
</evidence>
<evidence type="ECO:0000256" key="6">
    <source>
        <dbReference type="ARBA" id="ARBA00023136"/>
    </source>
</evidence>
<protein>
    <recommendedName>
        <fullName evidence="10">Bacteriophage N4 adsorption protein B</fullName>
    </recommendedName>
</protein>
<dbReference type="GO" id="GO:0016020">
    <property type="term" value="C:membrane"/>
    <property type="evidence" value="ECO:0007669"/>
    <property type="project" value="UniProtKB-SubCell"/>
</dbReference>
<dbReference type="InterPro" id="IPR050321">
    <property type="entry name" value="Glycosyltr_2/OpgH_subfam"/>
</dbReference>
<comment type="caution">
    <text evidence="8">The sequence shown here is derived from an EMBL/GenBank/DDBJ whole genome shotgun (WGS) entry which is preliminary data.</text>
</comment>
<keyword evidence="5 7" id="KW-1133">Transmembrane helix</keyword>
<dbReference type="NCBIfam" id="NF011307">
    <property type="entry name" value="PRK14716.1-5"/>
    <property type="match status" value="1"/>
</dbReference>
<name>A0A0J7XWP1_9SPHN</name>
<evidence type="ECO:0000313" key="8">
    <source>
        <dbReference type="EMBL" id="KMS55588.1"/>
    </source>
</evidence>
<organism evidence="8 9">
    <name type="scientific">Sphingobium cupriresistens LL01</name>
    <dbReference type="NCBI Taxonomy" id="1420583"/>
    <lineage>
        <taxon>Bacteria</taxon>
        <taxon>Pseudomonadati</taxon>
        <taxon>Pseudomonadota</taxon>
        <taxon>Alphaproteobacteria</taxon>
        <taxon>Sphingomonadales</taxon>
        <taxon>Sphingomonadaceae</taxon>
        <taxon>Sphingobium</taxon>
    </lineage>
</organism>
<keyword evidence="3" id="KW-0808">Transferase</keyword>
<dbReference type="STRING" id="1420583.V473_12660"/>
<evidence type="ECO:0000256" key="5">
    <source>
        <dbReference type="ARBA" id="ARBA00022989"/>
    </source>
</evidence>
<evidence type="ECO:0008006" key="10">
    <source>
        <dbReference type="Google" id="ProtNLM"/>
    </source>
</evidence>
<evidence type="ECO:0000256" key="1">
    <source>
        <dbReference type="ARBA" id="ARBA00004141"/>
    </source>
</evidence>
<sequence length="465" mass="51284">MGDMLAAGLVALHHEVLLFAVVGLAIGGLDDFLVDLLFIARRCWRNVAIYARHPRMTTATLPASFRPGCIAIFIPAWRESDVIGPMLRHALACWPNDNYRIFVGLYSNDPETIEIVAPIAAGEPRIIVGINPRPGPSTKADCLNVLWQAMLAEEARIGKAFKAVVLHDAEDVVHADEIRLFDFMIDRFALVQLPVLPLPGRGTWFARAIANHYGDEFAENHGKALTVREALGASIPSAGVACAFERAILGRLFDTAHGGPFDPSSLTEDYEAGLRIANMGGRGVFVRMRDRTGALVATREYFPDSIHAAVRQKARWIVGISLAGWDRMGWHGGVAEWWMRIRDRRATMAALVLFAAYMALILWGLIAVLGALAPLSTTPLPPLITALLWFNLGLMGWRAVMRALFVGRAYGWRQGLMAIPRTFVANYIAILAARRAVFLYGKSLLGQPLSWDKTQHCFPDLKTDP</sequence>
<dbReference type="AlphaFoldDB" id="A0A0J7XWP1"/>
<evidence type="ECO:0000313" key="9">
    <source>
        <dbReference type="Proteomes" id="UP000052232"/>
    </source>
</evidence>
<keyword evidence="9" id="KW-1185">Reference proteome</keyword>
<keyword evidence="6 7" id="KW-0472">Membrane</keyword>
<reference evidence="8 9" key="1">
    <citation type="journal article" date="2015" name="G3 (Bethesda)">
        <title>Insights into Ongoing Evolution of the Hexachlorocyclohexane Catabolic Pathway from Comparative Genomics of Ten Sphingomonadaceae Strains.</title>
        <authorList>
            <person name="Pearce S.L."/>
            <person name="Oakeshott J.G."/>
            <person name="Pandey G."/>
        </authorList>
    </citation>
    <scope>NUCLEOTIDE SEQUENCE [LARGE SCALE GENOMIC DNA]</scope>
    <source>
        <strain evidence="8 9">LL01</strain>
    </source>
</reference>
<dbReference type="PANTHER" id="PTHR43867">
    <property type="entry name" value="CELLULOSE SYNTHASE CATALYTIC SUBUNIT A [UDP-FORMING]"/>
    <property type="match status" value="1"/>
</dbReference>
<keyword evidence="2" id="KW-0328">Glycosyltransferase</keyword>
<dbReference type="EMBL" id="JACT01000002">
    <property type="protein sequence ID" value="KMS55588.1"/>
    <property type="molecule type" value="Genomic_DNA"/>
</dbReference>
<feature type="transmembrane region" description="Helical" evidence="7">
    <location>
        <begin position="16"/>
        <end position="40"/>
    </location>
</feature>
<feature type="transmembrane region" description="Helical" evidence="7">
    <location>
        <begin position="349"/>
        <end position="373"/>
    </location>
</feature>
<dbReference type="Gene3D" id="3.90.550.10">
    <property type="entry name" value="Spore Coat Polysaccharide Biosynthesis Protein SpsA, Chain A"/>
    <property type="match status" value="1"/>
</dbReference>
<feature type="transmembrane region" description="Helical" evidence="7">
    <location>
        <begin position="379"/>
        <end position="401"/>
    </location>
</feature>
<comment type="subcellular location">
    <subcellularLocation>
        <location evidence="1">Membrane</location>
        <topology evidence="1">Multi-pass membrane protein</topology>
    </subcellularLocation>
</comment>
<proteinExistence type="predicted"/>